<proteinExistence type="predicted"/>
<dbReference type="AlphaFoldDB" id="A0AA40I3K0"/>
<sequence length="220" mass="23857">MAHGGRQQCGASSRQVEVVLAPMGPDESGTRQDDGAGPLPVVLCSLRGLSAPRLLTRGSPWPRGSLRPVRDACLITMATTQASIPSHSAGAEEGGEDLRGDWGWQLQLTSTASAERLGLVPGAGSGYKQGWRQQQLEEIKSEDTNDKKVKWPFADTEEVLVVRIEDQSSHNIPLSQSLIQSKVLTLFNPVKAESGSKVTEEKAEASRSWFMRIKEKKPSP</sequence>
<accession>A0AA40I3K0</accession>
<dbReference type="Proteomes" id="UP001177744">
    <property type="component" value="Unassembled WGS sequence"/>
</dbReference>
<name>A0AA40I3K0_CNENI</name>
<evidence type="ECO:0000313" key="3">
    <source>
        <dbReference type="Proteomes" id="UP001177744"/>
    </source>
</evidence>
<protein>
    <submittedName>
        <fullName evidence="2">Uncharacterized protein</fullName>
    </submittedName>
</protein>
<feature type="region of interest" description="Disordered" evidence="1">
    <location>
        <begin position="1"/>
        <end position="36"/>
    </location>
</feature>
<reference evidence="2" key="1">
    <citation type="submission" date="2023-06" db="EMBL/GenBank/DDBJ databases">
        <title>Reference genome for the Northern bat (Eptesicus nilssonii), a most northern bat species.</title>
        <authorList>
            <person name="Laine V.N."/>
            <person name="Pulliainen A.T."/>
            <person name="Lilley T.M."/>
        </authorList>
    </citation>
    <scope>NUCLEOTIDE SEQUENCE</scope>
    <source>
        <strain evidence="2">BLF_Eptnil</strain>
        <tissue evidence="2">Kidney</tissue>
    </source>
</reference>
<evidence type="ECO:0000313" key="2">
    <source>
        <dbReference type="EMBL" id="KAK1342021.1"/>
    </source>
</evidence>
<keyword evidence="3" id="KW-1185">Reference proteome</keyword>
<comment type="caution">
    <text evidence="2">The sequence shown here is derived from an EMBL/GenBank/DDBJ whole genome shotgun (WGS) entry which is preliminary data.</text>
</comment>
<dbReference type="EMBL" id="JAULJE010000006">
    <property type="protein sequence ID" value="KAK1342021.1"/>
    <property type="molecule type" value="Genomic_DNA"/>
</dbReference>
<organism evidence="2 3">
    <name type="scientific">Cnephaeus nilssonii</name>
    <name type="common">Northern bat</name>
    <name type="synonym">Eptesicus nilssonii</name>
    <dbReference type="NCBI Taxonomy" id="3371016"/>
    <lineage>
        <taxon>Eukaryota</taxon>
        <taxon>Metazoa</taxon>
        <taxon>Chordata</taxon>
        <taxon>Craniata</taxon>
        <taxon>Vertebrata</taxon>
        <taxon>Euteleostomi</taxon>
        <taxon>Mammalia</taxon>
        <taxon>Eutheria</taxon>
        <taxon>Laurasiatheria</taxon>
        <taxon>Chiroptera</taxon>
        <taxon>Yangochiroptera</taxon>
        <taxon>Vespertilionidae</taxon>
        <taxon>Cnephaeus</taxon>
    </lineage>
</organism>
<evidence type="ECO:0000256" key="1">
    <source>
        <dbReference type="SAM" id="MobiDB-lite"/>
    </source>
</evidence>
<gene>
    <name evidence="2" type="ORF">QTO34_016774</name>
</gene>
<dbReference type="Gene3D" id="1.10.10.60">
    <property type="entry name" value="Homeodomain-like"/>
    <property type="match status" value="1"/>
</dbReference>